<organism evidence="1 2">
    <name type="scientific">Gigaspora margarita</name>
    <dbReference type="NCBI Taxonomy" id="4874"/>
    <lineage>
        <taxon>Eukaryota</taxon>
        <taxon>Fungi</taxon>
        <taxon>Fungi incertae sedis</taxon>
        <taxon>Mucoromycota</taxon>
        <taxon>Glomeromycotina</taxon>
        <taxon>Glomeromycetes</taxon>
        <taxon>Diversisporales</taxon>
        <taxon>Gigasporaceae</taxon>
        <taxon>Gigaspora</taxon>
    </lineage>
</organism>
<evidence type="ECO:0000313" key="2">
    <source>
        <dbReference type="Proteomes" id="UP000789901"/>
    </source>
</evidence>
<evidence type="ECO:0000313" key="1">
    <source>
        <dbReference type="EMBL" id="CAG8855361.1"/>
    </source>
</evidence>
<gene>
    <name evidence="1" type="ORF">GMARGA_LOCUS44182</name>
</gene>
<keyword evidence="2" id="KW-1185">Reference proteome</keyword>
<name>A0ABN7XJ98_GIGMA</name>
<proteinExistence type="predicted"/>
<accession>A0ABN7XJ98</accession>
<dbReference type="Proteomes" id="UP000789901">
    <property type="component" value="Unassembled WGS sequence"/>
</dbReference>
<protein>
    <submittedName>
        <fullName evidence="1">27652_t:CDS:1</fullName>
    </submittedName>
</protein>
<dbReference type="EMBL" id="CAJVQB010148544">
    <property type="protein sequence ID" value="CAG8855361.1"/>
    <property type="molecule type" value="Genomic_DNA"/>
</dbReference>
<feature type="non-terminal residue" evidence="1">
    <location>
        <position position="1"/>
    </location>
</feature>
<comment type="caution">
    <text evidence="1">The sequence shown here is derived from an EMBL/GenBank/DDBJ whole genome shotgun (WGS) entry which is preliminary data.</text>
</comment>
<reference evidence="1 2" key="1">
    <citation type="submission" date="2021-06" db="EMBL/GenBank/DDBJ databases">
        <authorList>
            <person name="Kallberg Y."/>
            <person name="Tangrot J."/>
            <person name="Rosling A."/>
        </authorList>
    </citation>
    <scope>NUCLEOTIDE SEQUENCE [LARGE SCALE GENOMIC DNA]</scope>
    <source>
        <strain evidence="1 2">120-4 pot B 10/14</strain>
    </source>
</reference>
<sequence>TEGKVVTVTFNSQLYLATISLDDKINITLRLEAGPYKCID</sequence>
<feature type="non-terminal residue" evidence="1">
    <location>
        <position position="40"/>
    </location>
</feature>